<organism evidence="9 10">
    <name type="scientific">Cannabis sativa</name>
    <name type="common">Hemp</name>
    <name type="synonym">Marijuana</name>
    <dbReference type="NCBI Taxonomy" id="3483"/>
    <lineage>
        <taxon>Eukaryota</taxon>
        <taxon>Viridiplantae</taxon>
        <taxon>Streptophyta</taxon>
        <taxon>Embryophyta</taxon>
        <taxon>Tracheophyta</taxon>
        <taxon>Spermatophyta</taxon>
        <taxon>Magnoliopsida</taxon>
        <taxon>eudicotyledons</taxon>
        <taxon>Gunneridae</taxon>
        <taxon>Pentapetalae</taxon>
        <taxon>rosids</taxon>
        <taxon>fabids</taxon>
        <taxon>Rosales</taxon>
        <taxon>Cannabaceae</taxon>
        <taxon>Cannabis</taxon>
    </lineage>
</organism>
<evidence type="ECO:0000256" key="5">
    <source>
        <dbReference type="ARBA" id="ARBA00022801"/>
    </source>
</evidence>
<keyword evidence="7" id="KW-0961">Cell wall biogenesis/degradation</keyword>
<proteinExistence type="inferred from homology"/>
<reference evidence="9 10" key="1">
    <citation type="journal article" date="2020" name="bioRxiv">
        <title>Sequence and annotation of 42 cannabis genomes reveals extensive copy number variation in cannabinoid synthesis and pathogen resistance genes.</title>
        <authorList>
            <person name="Mckernan K.J."/>
            <person name="Helbert Y."/>
            <person name="Kane L.T."/>
            <person name="Ebling H."/>
            <person name="Zhang L."/>
            <person name="Liu B."/>
            <person name="Eaton Z."/>
            <person name="Mclaughlin S."/>
            <person name="Kingan S."/>
            <person name="Baybayan P."/>
            <person name="Concepcion G."/>
            <person name="Jordan M."/>
            <person name="Riva A."/>
            <person name="Barbazuk W."/>
            <person name="Harkins T."/>
        </authorList>
    </citation>
    <scope>NUCLEOTIDE SEQUENCE [LARGE SCALE GENOMIC DNA]</scope>
    <source>
        <strain evidence="10">cv. Jamaican Lion 4</strain>
        <tissue evidence="9">Leaf</tissue>
    </source>
</reference>
<accession>A0A7J6FGP4</accession>
<evidence type="ECO:0000256" key="6">
    <source>
        <dbReference type="ARBA" id="ARBA00023295"/>
    </source>
</evidence>
<dbReference type="AlphaFoldDB" id="A0A7J6FGP4"/>
<dbReference type="Pfam" id="PF00295">
    <property type="entry name" value="Glyco_hydro_28"/>
    <property type="match status" value="1"/>
</dbReference>
<dbReference type="GO" id="GO:0005975">
    <property type="term" value="P:carbohydrate metabolic process"/>
    <property type="evidence" value="ECO:0007669"/>
    <property type="project" value="InterPro"/>
</dbReference>
<comment type="subcellular location">
    <subcellularLocation>
        <location evidence="1">Secreted</location>
        <location evidence="1">Cell wall</location>
    </subcellularLocation>
</comment>
<dbReference type="InterPro" id="IPR000743">
    <property type="entry name" value="Glyco_hydro_28"/>
</dbReference>
<keyword evidence="4" id="KW-0964">Secreted</keyword>
<evidence type="ECO:0000256" key="3">
    <source>
        <dbReference type="ARBA" id="ARBA00022512"/>
    </source>
</evidence>
<keyword evidence="6 8" id="KW-0326">Glycosidase</keyword>
<dbReference type="GO" id="GO:0004650">
    <property type="term" value="F:polygalacturonase activity"/>
    <property type="evidence" value="ECO:0007669"/>
    <property type="project" value="InterPro"/>
</dbReference>
<evidence type="ECO:0000313" key="10">
    <source>
        <dbReference type="Proteomes" id="UP000525078"/>
    </source>
</evidence>
<dbReference type="PANTHER" id="PTHR31375">
    <property type="match status" value="1"/>
</dbReference>
<evidence type="ECO:0000256" key="8">
    <source>
        <dbReference type="RuleBase" id="RU361169"/>
    </source>
</evidence>
<protein>
    <recommendedName>
        <fullName evidence="11">Polygalacturonase</fullName>
    </recommendedName>
</protein>
<sequence length="103" mass="11139">MFEITGSAPAYLVYDPTMQLFSSFVQKGEVTGIKINDITYKNIKGTSATTIATKFDCSSRNSCSGIRLEDVNLSFQNKPAQSLCTNANGISFGNILPDSCLLN</sequence>
<dbReference type="InterPro" id="IPR011050">
    <property type="entry name" value="Pectin_lyase_fold/virulence"/>
</dbReference>
<keyword evidence="5 8" id="KW-0378">Hydrolase</keyword>
<gene>
    <name evidence="9" type="ORF">F8388_011742</name>
</gene>
<evidence type="ECO:0000256" key="4">
    <source>
        <dbReference type="ARBA" id="ARBA00022525"/>
    </source>
</evidence>
<dbReference type="Gene3D" id="2.160.20.10">
    <property type="entry name" value="Single-stranded right-handed beta-helix, Pectin lyase-like"/>
    <property type="match status" value="1"/>
</dbReference>
<evidence type="ECO:0000256" key="1">
    <source>
        <dbReference type="ARBA" id="ARBA00004191"/>
    </source>
</evidence>
<dbReference type="SUPFAM" id="SSF51126">
    <property type="entry name" value="Pectin lyase-like"/>
    <property type="match status" value="1"/>
</dbReference>
<evidence type="ECO:0000313" key="9">
    <source>
        <dbReference type="EMBL" id="KAF4369872.1"/>
    </source>
</evidence>
<dbReference type="Proteomes" id="UP000525078">
    <property type="component" value="Unassembled WGS sequence"/>
</dbReference>
<dbReference type="GO" id="GO:0071555">
    <property type="term" value="P:cell wall organization"/>
    <property type="evidence" value="ECO:0007669"/>
    <property type="project" value="UniProtKB-KW"/>
</dbReference>
<comment type="caution">
    <text evidence="9">The sequence shown here is derived from an EMBL/GenBank/DDBJ whole genome shotgun (WGS) entry which is preliminary data.</text>
</comment>
<evidence type="ECO:0000256" key="7">
    <source>
        <dbReference type="ARBA" id="ARBA00023316"/>
    </source>
</evidence>
<dbReference type="InterPro" id="IPR012334">
    <property type="entry name" value="Pectin_lyas_fold"/>
</dbReference>
<comment type="similarity">
    <text evidence="2 8">Belongs to the glycosyl hydrolase 28 family.</text>
</comment>
<keyword evidence="3" id="KW-0134">Cell wall</keyword>
<dbReference type="EMBL" id="JAATIP010000121">
    <property type="protein sequence ID" value="KAF4369872.1"/>
    <property type="molecule type" value="Genomic_DNA"/>
</dbReference>
<name>A0A7J6FGP4_CANSA</name>
<evidence type="ECO:0000256" key="2">
    <source>
        <dbReference type="ARBA" id="ARBA00008834"/>
    </source>
</evidence>
<evidence type="ECO:0008006" key="11">
    <source>
        <dbReference type="Google" id="ProtNLM"/>
    </source>
</evidence>